<protein>
    <submittedName>
        <fullName evidence="2">Uncharacterized protein</fullName>
    </submittedName>
</protein>
<feature type="transmembrane region" description="Helical" evidence="1">
    <location>
        <begin position="32"/>
        <end position="49"/>
    </location>
</feature>
<keyword evidence="1" id="KW-0812">Transmembrane</keyword>
<feature type="transmembrane region" description="Helical" evidence="1">
    <location>
        <begin position="61"/>
        <end position="77"/>
    </location>
</feature>
<comment type="caution">
    <text evidence="2">The sequence shown here is derived from an EMBL/GenBank/DDBJ whole genome shotgun (WGS) entry which is preliminary data.</text>
</comment>
<keyword evidence="1" id="KW-1133">Transmembrane helix</keyword>
<sequence>MIVPNFTPDAIEVPGNVTELPYRERVAFIRRVAYGHFFGLVGLAGAAAFMSPQSDWRKPTLWLFALLAGLNVLRTLFRGRREDSVISAAALPLVLLIAAWWARALVDRGLPVWAAGLGEAFAVLYAIFCGRDFSFTGQFVLAWIASSAAVAWLGLAARLSPAVAGQALAWNSVFLLYWSYDLAALLSRRRKGEEAAAVVDLYRDVFNVFGWTVRVVQHWRQHKIWTVPSR</sequence>
<accession>A0A931LZ07</accession>
<reference evidence="2" key="1">
    <citation type="submission" date="2020-07" db="EMBL/GenBank/DDBJ databases">
        <title>Huge and variable diversity of episymbiotic CPR bacteria and DPANN archaea in groundwater ecosystems.</title>
        <authorList>
            <person name="He C.Y."/>
            <person name="Keren R."/>
            <person name="Whittaker M."/>
            <person name="Farag I.F."/>
            <person name="Doudna J."/>
            <person name="Cate J.H.D."/>
            <person name="Banfield J.F."/>
        </authorList>
    </citation>
    <scope>NUCLEOTIDE SEQUENCE</scope>
    <source>
        <strain evidence="2">NC_groundwater_17_Pr7_B-0.1um_64_12</strain>
    </source>
</reference>
<evidence type="ECO:0000256" key="1">
    <source>
        <dbReference type="SAM" id="Phobius"/>
    </source>
</evidence>
<dbReference type="AlphaFoldDB" id="A0A931LZ07"/>
<organism evidence="2 3">
    <name type="scientific">Fimbriimonas ginsengisoli</name>
    <dbReference type="NCBI Taxonomy" id="1005039"/>
    <lineage>
        <taxon>Bacteria</taxon>
        <taxon>Bacillati</taxon>
        <taxon>Armatimonadota</taxon>
        <taxon>Fimbriimonadia</taxon>
        <taxon>Fimbriimonadales</taxon>
        <taxon>Fimbriimonadaceae</taxon>
        <taxon>Fimbriimonas</taxon>
    </lineage>
</organism>
<gene>
    <name evidence="2" type="ORF">HYR64_01675</name>
</gene>
<keyword evidence="1" id="KW-0472">Membrane</keyword>
<feature type="transmembrane region" description="Helical" evidence="1">
    <location>
        <begin position="140"/>
        <end position="157"/>
    </location>
</feature>
<proteinExistence type="predicted"/>
<feature type="transmembrane region" description="Helical" evidence="1">
    <location>
        <begin position="163"/>
        <end position="180"/>
    </location>
</feature>
<dbReference type="Proteomes" id="UP000727962">
    <property type="component" value="Unassembled WGS sequence"/>
</dbReference>
<feature type="transmembrane region" description="Helical" evidence="1">
    <location>
        <begin position="110"/>
        <end position="128"/>
    </location>
</feature>
<feature type="transmembrane region" description="Helical" evidence="1">
    <location>
        <begin position="84"/>
        <end position="104"/>
    </location>
</feature>
<evidence type="ECO:0000313" key="2">
    <source>
        <dbReference type="EMBL" id="MBI1755801.1"/>
    </source>
</evidence>
<evidence type="ECO:0000313" key="3">
    <source>
        <dbReference type="Proteomes" id="UP000727962"/>
    </source>
</evidence>
<name>A0A931LZ07_FIMGI</name>
<dbReference type="EMBL" id="JACOSL010000011">
    <property type="protein sequence ID" value="MBI1755801.1"/>
    <property type="molecule type" value="Genomic_DNA"/>
</dbReference>